<comment type="caution">
    <text evidence="2">The sequence shown here is derived from an EMBL/GenBank/DDBJ whole genome shotgun (WGS) entry which is preliminary data.</text>
</comment>
<dbReference type="InterPro" id="IPR025883">
    <property type="entry name" value="Cadherin-like_domain"/>
</dbReference>
<dbReference type="PANTHER" id="PTHR43308">
    <property type="entry name" value="OUTER MEMBRANE PROTEIN ALPHA-RELATED"/>
    <property type="match status" value="1"/>
</dbReference>
<dbReference type="Pfam" id="PF00395">
    <property type="entry name" value="SLH"/>
    <property type="match status" value="3"/>
</dbReference>
<organism evidence="2 3">
    <name type="scientific">Cohnella phaseoli</name>
    <dbReference type="NCBI Taxonomy" id="456490"/>
    <lineage>
        <taxon>Bacteria</taxon>
        <taxon>Bacillati</taxon>
        <taxon>Bacillota</taxon>
        <taxon>Bacilli</taxon>
        <taxon>Bacillales</taxon>
        <taxon>Paenibacillaceae</taxon>
        <taxon>Cohnella</taxon>
    </lineage>
</organism>
<dbReference type="RefSeq" id="WP_181917553.1">
    <property type="nucleotide sequence ID" value="NZ_QRDZ01000005.1"/>
</dbReference>
<feature type="domain" description="SLH" evidence="1">
    <location>
        <begin position="1085"/>
        <end position="1145"/>
    </location>
</feature>
<dbReference type="Gene3D" id="2.60.220.30">
    <property type="match status" value="1"/>
</dbReference>
<dbReference type="Gene3D" id="2.60.40.10">
    <property type="entry name" value="Immunoglobulins"/>
    <property type="match status" value="2"/>
</dbReference>
<gene>
    <name evidence="2" type="ORF">DFP98_1053</name>
</gene>
<proteinExistence type="predicted"/>
<dbReference type="InterPro" id="IPR051465">
    <property type="entry name" value="Cell_Envelope_Struct_Comp"/>
</dbReference>
<sequence>MREKNKARKSLLLFLSFALMTGWVTGLHPIKSSAASGPSLTPMNQPVETLIGGTEAIFRDYDGIKVDFADDQDSDGIDLPFSFTYFGTTYNKIYVSPNGSIKFDSPNYTNIAPFDDDLYVTTKSKVLYTTIGEVHNRKFVIQYTNMMTYGQRFSSTPLGTFQVILNESDHSIQFQYPNLIGLTHAEEAFGSDAWIGIKGPSASVEYADYEKSLAEKQAIRFTPNGSDDYTMATNLEGTAFAAYDANVVYEPIILITDLFPGTAAPVSPTDGSYAISKETFQWSAGDGATSYSLLIATDPEFINGSVVQHGIQQPSYEVTGLREGQQYYWKIICENDTGYTLSNTYTFATVIDDSHEPLNQPQEVLEQGTELALNQSGDFDAIPIGFGPDSKFNFYGEEIVEVYASEYGDELYLGDNGYMVSNFPELGSFGKVVYKTVGTAPYRKLVIQFTNMSINNTIVGTYQVILYETTNVVQFQYPQLIALDNGAYAFGAGTWIGIEGNTGFVTYSSGEKSLKEKQAIRFIPDGSGNYELIRNAQYEPILLIPDGFPNKPTLVSPADGAVATSDVALQWDAVSNAAGYMVLLSTDLEFSSDSLIELDDEMITDTTYPLSGLEEGRVYYWKVIAFTESDKFTMSNTSKFKVYGAQPAITVHTDEVKSIASMTATAGGSVTLSGNATIAERGIVYASTAIPTIKDRKVKAGTSGTGEYSIDLAGLQANTAYYVRAYAISEGKVVYGPEVTFITLGSDASISGLTLSGMTLDQTVSGSVYSYTANVPYSLSSTTVTATVVDSVYGSYSVSAYNGANLIVGPLQLTSGETSAPIALQVGSTRIELIAYDKNGNGKTYNVTVTRANAPATPSGGGGGGSSTITSKNGKIVIPAGRAGEVSLDGDIEIVIPANASDKQLELTIKKLSSAQGLLGNKEILASAVYEVLKNFPANFSRPVMLTLKFDAAKVKSGQTVAIFYFDETKKVWVKVEGGKIKGDRINAEVNHFTKFAVLVVDEKTGLPVAEPSTPETTEETEPVKLSDISGHWAEASIKDAVKQGIVKGYSDGTFKPNATVTRAEFAVMLMNALKPAGKGAELGFADNAKIGGWAREAIAQAVQANIIKGFSDGTFRPNSNLTRAEMASIVANALKLSGSVEATNGFSDAAKLPNWAKGAIGALTEAGIMQGKNGNKFDSSATATRAEAVTVLLKMLVQTGK</sequence>
<feature type="domain" description="SLH" evidence="1">
    <location>
        <begin position="1147"/>
        <end position="1202"/>
    </location>
</feature>
<keyword evidence="3" id="KW-1185">Reference proteome</keyword>
<evidence type="ECO:0000313" key="3">
    <source>
        <dbReference type="Proteomes" id="UP000256977"/>
    </source>
</evidence>
<dbReference type="InterPro" id="IPR036116">
    <property type="entry name" value="FN3_sf"/>
</dbReference>
<dbReference type="AlphaFoldDB" id="A0A3D9KEY3"/>
<protein>
    <submittedName>
        <fullName evidence="2">Cadherin-like protein</fullName>
    </submittedName>
</protein>
<name>A0A3D9KEY3_9BACL</name>
<feature type="domain" description="SLH" evidence="1">
    <location>
        <begin position="1021"/>
        <end position="1084"/>
    </location>
</feature>
<evidence type="ECO:0000313" key="2">
    <source>
        <dbReference type="EMBL" id="RED84999.1"/>
    </source>
</evidence>
<dbReference type="SUPFAM" id="SSF49265">
    <property type="entry name" value="Fibronectin type III"/>
    <property type="match status" value="2"/>
</dbReference>
<dbReference type="Pfam" id="PF12733">
    <property type="entry name" value="Cadherin-like"/>
    <property type="match status" value="1"/>
</dbReference>
<dbReference type="EMBL" id="QRDZ01000005">
    <property type="protein sequence ID" value="RED84999.1"/>
    <property type="molecule type" value="Genomic_DNA"/>
</dbReference>
<reference evidence="2 3" key="1">
    <citation type="submission" date="2018-07" db="EMBL/GenBank/DDBJ databases">
        <title>Genomic Encyclopedia of Type Strains, Phase III (KMG-III): the genomes of soil and plant-associated and newly described type strains.</title>
        <authorList>
            <person name="Whitman W."/>
        </authorList>
    </citation>
    <scope>NUCLEOTIDE SEQUENCE [LARGE SCALE GENOMIC DNA]</scope>
    <source>
        <strain evidence="2 3">CECT 7287</strain>
    </source>
</reference>
<dbReference type="PANTHER" id="PTHR43308:SF5">
    <property type="entry name" value="S-LAYER PROTEIN _ PEPTIDOGLYCAN ENDO-BETA-N-ACETYLGLUCOSAMINIDASE"/>
    <property type="match status" value="1"/>
</dbReference>
<accession>A0A3D9KEY3</accession>
<dbReference type="InterPro" id="IPR013783">
    <property type="entry name" value="Ig-like_fold"/>
</dbReference>
<dbReference type="InterPro" id="IPR001119">
    <property type="entry name" value="SLH_dom"/>
</dbReference>
<dbReference type="PROSITE" id="PS51272">
    <property type="entry name" value="SLH"/>
    <property type="match status" value="3"/>
</dbReference>
<dbReference type="Proteomes" id="UP000256977">
    <property type="component" value="Unassembled WGS sequence"/>
</dbReference>
<evidence type="ECO:0000259" key="1">
    <source>
        <dbReference type="PROSITE" id="PS51272"/>
    </source>
</evidence>